<keyword evidence="4" id="KW-1185">Reference proteome</keyword>
<dbReference type="AlphaFoldDB" id="A0A5D0ULL3"/>
<dbReference type="NCBIfam" id="TIGR03561">
    <property type="entry name" value="organ_hyd_perox"/>
    <property type="match status" value="1"/>
</dbReference>
<evidence type="ECO:0000256" key="1">
    <source>
        <dbReference type="ARBA" id="ARBA00007378"/>
    </source>
</evidence>
<protein>
    <submittedName>
        <fullName evidence="3">Ohr family peroxiredoxin</fullName>
    </submittedName>
</protein>
<dbReference type="Proteomes" id="UP000322634">
    <property type="component" value="Unassembled WGS sequence"/>
</dbReference>
<feature type="region of interest" description="Disordered" evidence="2">
    <location>
        <begin position="1"/>
        <end position="23"/>
    </location>
</feature>
<evidence type="ECO:0000313" key="4">
    <source>
        <dbReference type="Proteomes" id="UP000322634"/>
    </source>
</evidence>
<dbReference type="InterPro" id="IPR036102">
    <property type="entry name" value="OsmC/Ohrsf"/>
</dbReference>
<dbReference type="InterPro" id="IPR003718">
    <property type="entry name" value="OsmC/Ohr_fam"/>
</dbReference>
<dbReference type="OrthoDB" id="9797508at2"/>
<dbReference type="PANTHER" id="PTHR33797:SF2">
    <property type="entry name" value="ORGANIC HYDROPEROXIDE RESISTANCE PROTEIN-LIKE"/>
    <property type="match status" value="1"/>
</dbReference>
<dbReference type="SUPFAM" id="SSF82784">
    <property type="entry name" value="OsmC-like"/>
    <property type="match status" value="1"/>
</dbReference>
<comment type="similarity">
    <text evidence="1">Belongs to the OsmC/Ohr family.</text>
</comment>
<accession>A0A5D0ULL3</accession>
<dbReference type="Pfam" id="PF02566">
    <property type="entry name" value="OsmC"/>
    <property type="match status" value="1"/>
</dbReference>
<dbReference type="EMBL" id="VSFF01000001">
    <property type="protein sequence ID" value="TYC18513.1"/>
    <property type="molecule type" value="Genomic_DNA"/>
</dbReference>
<evidence type="ECO:0000313" key="3">
    <source>
        <dbReference type="EMBL" id="TYC18513.1"/>
    </source>
</evidence>
<reference evidence="3 4" key="1">
    <citation type="submission" date="2019-08" db="EMBL/GenBank/DDBJ databases">
        <title>Actinomadura sp. nov. CYP1-5 isolated from mountain soil.</title>
        <authorList>
            <person name="Songsumanus A."/>
            <person name="Kuncharoen N."/>
            <person name="Kudo T."/>
            <person name="Yuki M."/>
            <person name="Igarashi Y."/>
            <person name="Tanasupawat S."/>
        </authorList>
    </citation>
    <scope>NUCLEOTIDE SEQUENCE [LARGE SCALE GENOMIC DNA]</scope>
    <source>
        <strain evidence="3 4">GKU157</strain>
    </source>
</reference>
<dbReference type="InterPro" id="IPR019953">
    <property type="entry name" value="OHR"/>
</dbReference>
<dbReference type="GO" id="GO:0006979">
    <property type="term" value="P:response to oxidative stress"/>
    <property type="evidence" value="ECO:0007669"/>
    <property type="project" value="InterPro"/>
</dbReference>
<proteinExistence type="inferred from homology"/>
<dbReference type="Gene3D" id="2.20.25.10">
    <property type="match status" value="1"/>
</dbReference>
<name>A0A5D0ULL3_9ACTN</name>
<dbReference type="PANTHER" id="PTHR33797">
    <property type="entry name" value="ORGANIC HYDROPEROXIDE RESISTANCE PROTEIN-LIKE"/>
    <property type="match status" value="1"/>
</dbReference>
<evidence type="ECO:0000256" key="2">
    <source>
        <dbReference type="SAM" id="MobiDB-lite"/>
    </source>
</evidence>
<organism evidence="3 4">
    <name type="scientific">Actinomadura syzygii</name>
    <dbReference type="NCBI Taxonomy" id="1427538"/>
    <lineage>
        <taxon>Bacteria</taxon>
        <taxon>Bacillati</taxon>
        <taxon>Actinomycetota</taxon>
        <taxon>Actinomycetes</taxon>
        <taxon>Streptosporangiales</taxon>
        <taxon>Thermomonosporaceae</taxon>
        <taxon>Actinomadura</taxon>
    </lineage>
</organism>
<sequence>MTREDGPVDDPPPTTSHDNGGAAVAPIYTARVTVTGGDSAHGRATGRALSSDGALDLALRTPKELGGDASGPNPEQLFAAGFAASLHGVLALLARQHALDPAPITVDAAVALGRAPAGDGYELRADLVVRWPGVARETAAVLVAKAAELCPYSRMARRGIPVTITLAAEK</sequence>
<gene>
    <name evidence="3" type="ORF">FXF65_01775</name>
</gene>
<dbReference type="InterPro" id="IPR015946">
    <property type="entry name" value="KH_dom-like_a/b"/>
</dbReference>
<comment type="caution">
    <text evidence="3">The sequence shown here is derived from an EMBL/GenBank/DDBJ whole genome shotgun (WGS) entry which is preliminary data.</text>
</comment>
<dbReference type="Gene3D" id="3.30.300.20">
    <property type="match status" value="1"/>
</dbReference>